<evidence type="ECO:0000313" key="2">
    <source>
        <dbReference type="Proteomes" id="UP000537141"/>
    </source>
</evidence>
<dbReference type="EMBL" id="JACHHU010000005">
    <property type="protein sequence ID" value="MBB6542524.1"/>
    <property type="molecule type" value="Genomic_DNA"/>
</dbReference>
<comment type="caution">
    <text evidence="1">The sequence shown here is derived from an EMBL/GenBank/DDBJ whole genome shotgun (WGS) entry which is preliminary data.</text>
</comment>
<dbReference type="Proteomes" id="UP000537141">
    <property type="component" value="Unassembled WGS sequence"/>
</dbReference>
<organism evidence="1 2">
    <name type="scientific">Thalassotalea piscium</name>
    <dbReference type="NCBI Taxonomy" id="1230533"/>
    <lineage>
        <taxon>Bacteria</taxon>
        <taxon>Pseudomonadati</taxon>
        <taxon>Pseudomonadota</taxon>
        <taxon>Gammaproteobacteria</taxon>
        <taxon>Alteromonadales</taxon>
        <taxon>Colwelliaceae</taxon>
        <taxon>Thalassotalea</taxon>
    </lineage>
</organism>
<name>A0A7X0NFK1_9GAMM</name>
<dbReference type="AlphaFoldDB" id="A0A7X0NFK1"/>
<protein>
    <submittedName>
        <fullName evidence="1">Uncharacterized protein</fullName>
    </submittedName>
</protein>
<reference evidence="1 2" key="1">
    <citation type="submission" date="2020-08" db="EMBL/GenBank/DDBJ databases">
        <title>Genomic Encyclopedia of Type Strains, Phase IV (KMG-IV): sequencing the most valuable type-strain genomes for metagenomic binning, comparative biology and taxonomic classification.</title>
        <authorList>
            <person name="Goeker M."/>
        </authorList>
    </citation>
    <scope>NUCLEOTIDE SEQUENCE [LARGE SCALE GENOMIC DNA]</scope>
    <source>
        <strain evidence="1 2">DSM 26287</strain>
    </source>
</reference>
<evidence type="ECO:0000313" key="1">
    <source>
        <dbReference type="EMBL" id="MBB6542524.1"/>
    </source>
</evidence>
<sequence length="65" mass="7533">MSAGMSAAWRAKQQKPKRCQRCELYYSASLDTCDQCATLSEAQLTLFKIKRQKILQKMRLSVNIY</sequence>
<accession>A0A7X0NFK1</accession>
<proteinExistence type="predicted"/>
<gene>
    <name evidence="1" type="ORF">HNQ55_001013</name>
</gene>
<keyword evidence="2" id="KW-1185">Reference proteome</keyword>